<organism evidence="8 9">
    <name type="scientific">Draconibacterium aestuarii</name>
    <dbReference type="NCBI Taxonomy" id="2998507"/>
    <lineage>
        <taxon>Bacteria</taxon>
        <taxon>Pseudomonadati</taxon>
        <taxon>Bacteroidota</taxon>
        <taxon>Bacteroidia</taxon>
        <taxon>Marinilabiliales</taxon>
        <taxon>Prolixibacteraceae</taxon>
        <taxon>Draconibacterium</taxon>
    </lineage>
</organism>
<dbReference type="CDD" id="cd00438">
    <property type="entry name" value="cupin_RmlC"/>
    <property type="match status" value="1"/>
</dbReference>
<gene>
    <name evidence="8" type="primary">rfbC</name>
    <name evidence="8" type="ORF">OU798_02005</name>
</gene>
<dbReference type="GO" id="GO:0005829">
    <property type="term" value="C:cytosol"/>
    <property type="evidence" value="ECO:0007669"/>
    <property type="project" value="TreeGrafter"/>
</dbReference>
<dbReference type="EMBL" id="JAPOHD010000005">
    <property type="protein sequence ID" value="MCY1719098.1"/>
    <property type="molecule type" value="Genomic_DNA"/>
</dbReference>
<dbReference type="PANTHER" id="PTHR21047">
    <property type="entry name" value="DTDP-6-DEOXY-D-GLUCOSE-3,5 EPIMERASE"/>
    <property type="match status" value="1"/>
</dbReference>
<evidence type="ECO:0000313" key="9">
    <source>
        <dbReference type="Proteomes" id="UP001145087"/>
    </source>
</evidence>
<dbReference type="EC" id="5.1.3.13" evidence="3 7"/>
<name>A0A9X3J492_9BACT</name>
<dbReference type="GO" id="GO:0000271">
    <property type="term" value="P:polysaccharide biosynthetic process"/>
    <property type="evidence" value="ECO:0007669"/>
    <property type="project" value="TreeGrafter"/>
</dbReference>
<feature type="active site" description="Proton acceptor" evidence="5">
    <location>
        <position position="62"/>
    </location>
</feature>
<evidence type="ECO:0000256" key="4">
    <source>
        <dbReference type="ARBA" id="ARBA00019595"/>
    </source>
</evidence>
<comment type="function">
    <text evidence="2 7">Catalyzes the epimerization of the C3' and C5'positions of dTDP-6-deoxy-D-xylo-4-hexulose, forming dTDP-6-deoxy-L-lyxo-4-hexulose.</text>
</comment>
<protein>
    <recommendedName>
        <fullName evidence="4 7">dTDP-4-dehydrorhamnose 3,5-epimerase</fullName>
        <ecNumber evidence="3 7">5.1.3.13</ecNumber>
    </recommendedName>
    <alternativeName>
        <fullName evidence="7">Thymidine diphospho-4-keto-rhamnose 3,5-epimerase</fullName>
    </alternativeName>
</protein>
<feature type="active site" description="Proton donor" evidence="5">
    <location>
        <position position="132"/>
    </location>
</feature>
<comment type="subunit">
    <text evidence="7">Homodimer.</text>
</comment>
<dbReference type="Gene3D" id="2.60.120.10">
    <property type="entry name" value="Jelly Rolls"/>
    <property type="match status" value="1"/>
</dbReference>
<evidence type="ECO:0000256" key="7">
    <source>
        <dbReference type="RuleBase" id="RU364069"/>
    </source>
</evidence>
<dbReference type="NCBIfam" id="TIGR01221">
    <property type="entry name" value="rmlC"/>
    <property type="match status" value="1"/>
</dbReference>
<dbReference type="GO" id="GO:0019305">
    <property type="term" value="P:dTDP-rhamnose biosynthetic process"/>
    <property type="evidence" value="ECO:0007669"/>
    <property type="project" value="UniProtKB-UniRule"/>
</dbReference>
<evidence type="ECO:0000256" key="2">
    <source>
        <dbReference type="ARBA" id="ARBA00001997"/>
    </source>
</evidence>
<comment type="caution">
    <text evidence="8">The sequence shown here is derived from an EMBL/GenBank/DDBJ whole genome shotgun (WGS) entry which is preliminary data.</text>
</comment>
<dbReference type="GO" id="GO:0008830">
    <property type="term" value="F:dTDP-4-dehydrorhamnose 3,5-epimerase activity"/>
    <property type="evidence" value="ECO:0007669"/>
    <property type="project" value="UniProtKB-UniRule"/>
</dbReference>
<evidence type="ECO:0000256" key="5">
    <source>
        <dbReference type="PIRSR" id="PIRSR600888-1"/>
    </source>
</evidence>
<keyword evidence="9" id="KW-1185">Reference proteome</keyword>
<dbReference type="InterPro" id="IPR014710">
    <property type="entry name" value="RmlC-like_jellyroll"/>
</dbReference>
<dbReference type="InterPro" id="IPR000888">
    <property type="entry name" value="RmlC-like"/>
</dbReference>
<keyword evidence="7 8" id="KW-0413">Isomerase</keyword>
<dbReference type="InterPro" id="IPR011051">
    <property type="entry name" value="RmlC_Cupin_sf"/>
</dbReference>
<dbReference type="Pfam" id="PF00908">
    <property type="entry name" value="dTDP_sugar_isom"/>
    <property type="match status" value="1"/>
</dbReference>
<evidence type="ECO:0000256" key="1">
    <source>
        <dbReference type="ARBA" id="ARBA00001298"/>
    </source>
</evidence>
<feature type="site" description="Participates in a stacking interaction with the thymidine ring of dTDP-4-oxo-6-deoxyglucose" evidence="6">
    <location>
        <position position="138"/>
    </location>
</feature>
<sequence>MKVIKTTIPEVLIFEPTIHGDARGYFFEHFRQDIIEKHLPAGTAFVQGNESMSSYGVLRGLHFQRPPHAQGKLVRVVQGEVVDVAVDIRIGSPTYGQHVAVKLSGENKRQLWIPRGFAHGFAVLSETAVFSYKCDNYYNPQADGGVRYNDPAININWMLPENDIQLSDKDKNLPSLGEINCFRYTLSPAFEHNGNEQ</sequence>
<dbReference type="Proteomes" id="UP001145087">
    <property type="component" value="Unassembled WGS sequence"/>
</dbReference>
<dbReference type="AlphaFoldDB" id="A0A9X3J492"/>
<dbReference type="SUPFAM" id="SSF51182">
    <property type="entry name" value="RmlC-like cupins"/>
    <property type="match status" value="1"/>
</dbReference>
<comment type="pathway">
    <text evidence="7">Carbohydrate biosynthesis; dTDP-L-rhamnose biosynthesis.</text>
</comment>
<dbReference type="RefSeq" id="WP_343331435.1">
    <property type="nucleotide sequence ID" value="NZ_JAPOHD010000005.1"/>
</dbReference>
<proteinExistence type="inferred from homology"/>
<reference evidence="8" key="1">
    <citation type="submission" date="2022-11" db="EMBL/GenBank/DDBJ databases">
        <title>Marilongibacter aestuarii gen. nov., sp. nov., isolated from tidal flat sediment.</title>
        <authorList>
            <person name="Jiayan W."/>
        </authorList>
    </citation>
    <scope>NUCLEOTIDE SEQUENCE</scope>
    <source>
        <strain evidence="8">Z1-6</strain>
    </source>
</reference>
<evidence type="ECO:0000256" key="6">
    <source>
        <dbReference type="PIRSR" id="PIRSR600888-3"/>
    </source>
</evidence>
<comment type="catalytic activity">
    <reaction evidence="1 7">
        <text>dTDP-4-dehydro-6-deoxy-alpha-D-glucose = dTDP-4-dehydro-beta-L-rhamnose</text>
        <dbReference type="Rhea" id="RHEA:16969"/>
        <dbReference type="ChEBI" id="CHEBI:57649"/>
        <dbReference type="ChEBI" id="CHEBI:62830"/>
        <dbReference type="EC" id="5.1.3.13"/>
    </reaction>
</comment>
<accession>A0A9X3J492</accession>
<comment type="similarity">
    <text evidence="7">Belongs to the dTDP-4-dehydrorhamnose 3,5-epimerase family.</text>
</comment>
<evidence type="ECO:0000313" key="8">
    <source>
        <dbReference type="EMBL" id="MCY1719098.1"/>
    </source>
</evidence>
<dbReference type="PANTHER" id="PTHR21047:SF2">
    <property type="entry name" value="THYMIDINE DIPHOSPHO-4-KETO-RHAMNOSE 3,5-EPIMERASE"/>
    <property type="match status" value="1"/>
</dbReference>
<evidence type="ECO:0000256" key="3">
    <source>
        <dbReference type="ARBA" id="ARBA00012098"/>
    </source>
</evidence>